<dbReference type="Proteomes" id="UP000332933">
    <property type="component" value="Unassembled WGS sequence"/>
</dbReference>
<evidence type="ECO:0000256" key="2">
    <source>
        <dbReference type="SAM" id="SignalP"/>
    </source>
</evidence>
<feature type="transmembrane region" description="Helical" evidence="1">
    <location>
        <begin position="133"/>
        <end position="156"/>
    </location>
</feature>
<reference evidence="3" key="2">
    <citation type="submission" date="2019-06" db="EMBL/GenBank/DDBJ databases">
        <title>Genomics analysis of Aphanomyces spp. identifies a new class of oomycete effector associated with host adaptation.</title>
        <authorList>
            <person name="Gaulin E."/>
        </authorList>
    </citation>
    <scope>NUCLEOTIDE SEQUENCE</scope>
    <source>
        <strain evidence="3">CBS 578.67</strain>
    </source>
</reference>
<gene>
    <name evidence="4" type="primary">Aste57867_1902</name>
    <name evidence="3" type="ORF">As57867_001900</name>
    <name evidence="4" type="ORF">ASTE57867_1902</name>
</gene>
<sequence length="266" mass="29483">MHPLCGAIGIFLQLLSIALLAWACLASAWTSVRLQVGFPVATLDLRFHPSHFCIGGDCFPYASPPLPSTLVLHASNHSSVADSDDTKPSRLLQQFVAATWCGCASRPDDSITTIFERAMALDMCFVTMQLCHWLLVALSCLALVSACATVLCLTYWKHEHAVGGLLAAAMAPQILGHGIVLAIWTYFLRPNFHPMIMLRGDTDWRILQADMTWTAPVYALFLNLAVLAASLWFLMQLALDQRRHYLNRLHVHTLEKHPLECPASYA</sequence>
<feature type="chain" id="PRO_5036355377" evidence="2">
    <location>
        <begin position="27"/>
        <end position="266"/>
    </location>
</feature>
<keyword evidence="1" id="KW-1133">Transmembrane helix</keyword>
<evidence type="ECO:0000256" key="1">
    <source>
        <dbReference type="SAM" id="Phobius"/>
    </source>
</evidence>
<keyword evidence="5" id="KW-1185">Reference proteome</keyword>
<keyword evidence="2" id="KW-0732">Signal</keyword>
<keyword evidence="1" id="KW-0472">Membrane</keyword>
<feature type="transmembrane region" description="Helical" evidence="1">
    <location>
        <begin position="163"/>
        <end position="187"/>
    </location>
</feature>
<proteinExistence type="predicted"/>
<dbReference type="EMBL" id="VJMH01000181">
    <property type="protein sequence ID" value="KAF0718096.1"/>
    <property type="molecule type" value="Genomic_DNA"/>
</dbReference>
<protein>
    <submittedName>
        <fullName evidence="4">Aste57867_1902 protein</fullName>
    </submittedName>
</protein>
<organism evidence="4 5">
    <name type="scientific">Aphanomyces stellatus</name>
    <dbReference type="NCBI Taxonomy" id="120398"/>
    <lineage>
        <taxon>Eukaryota</taxon>
        <taxon>Sar</taxon>
        <taxon>Stramenopiles</taxon>
        <taxon>Oomycota</taxon>
        <taxon>Saprolegniomycetes</taxon>
        <taxon>Saprolegniales</taxon>
        <taxon>Verrucalvaceae</taxon>
        <taxon>Aphanomyces</taxon>
    </lineage>
</organism>
<evidence type="ECO:0000313" key="4">
    <source>
        <dbReference type="EMBL" id="VFT79109.1"/>
    </source>
</evidence>
<reference evidence="4 5" key="1">
    <citation type="submission" date="2019-03" db="EMBL/GenBank/DDBJ databases">
        <authorList>
            <person name="Gaulin E."/>
            <person name="Dumas B."/>
        </authorList>
    </citation>
    <scope>NUCLEOTIDE SEQUENCE [LARGE SCALE GENOMIC DNA]</scope>
    <source>
        <strain evidence="4">CBS 568.67</strain>
    </source>
</reference>
<dbReference type="EMBL" id="CAADRA010000181">
    <property type="protein sequence ID" value="VFT79109.1"/>
    <property type="molecule type" value="Genomic_DNA"/>
</dbReference>
<evidence type="ECO:0000313" key="3">
    <source>
        <dbReference type="EMBL" id="KAF0718096.1"/>
    </source>
</evidence>
<keyword evidence="1" id="KW-0812">Transmembrane</keyword>
<feature type="signal peptide" evidence="2">
    <location>
        <begin position="1"/>
        <end position="26"/>
    </location>
</feature>
<evidence type="ECO:0000313" key="5">
    <source>
        <dbReference type="Proteomes" id="UP000332933"/>
    </source>
</evidence>
<name>A0A485KBW6_9STRA</name>
<dbReference type="AlphaFoldDB" id="A0A485KBW6"/>
<feature type="transmembrane region" description="Helical" evidence="1">
    <location>
        <begin position="217"/>
        <end position="239"/>
    </location>
</feature>
<accession>A0A485KBW6</accession>